<dbReference type="GeneID" id="94431486"/>
<name>A0A2C6KNS7_9APIC</name>
<evidence type="ECO:0000313" key="2">
    <source>
        <dbReference type="Proteomes" id="UP000221165"/>
    </source>
</evidence>
<proteinExistence type="predicted"/>
<dbReference type="AlphaFoldDB" id="A0A2C6KNS7"/>
<dbReference type="EMBL" id="MIGC01004474">
    <property type="protein sequence ID" value="PHJ18036.1"/>
    <property type="molecule type" value="Genomic_DNA"/>
</dbReference>
<comment type="caution">
    <text evidence="1">The sequence shown here is derived from an EMBL/GenBank/DDBJ whole genome shotgun (WGS) entry which is preliminary data.</text>
</comment>
<dbReference type="RefSeq" id="XP_067919747.1">
    <property type="nucleotide sequence ID" value="XM_068068275.1"/>
</dbReference>
<reference evidence="1 2" key="1">
    <citation type="journal article" date="2017" name="Int. J. Parasitol.">
        <title>The genome of the protozoan parasite Cystoisospora suis and a reverse vaccinology approach to identify vaccine candidates.</title>
        <authorList>
            <person name="Palmieri N."/>
            <person name="Shrestha A."/>
            <person name="Ruttkowski B."/>
            <person name="Beck T."/>
            <person name="Vogl C."/>
            <person name="Tomley F."/>
            <person name="Blake D.P."/>
            <person name="Joachim A."/>
        </authorList>
    </citation>
    <scope>NUCLEOTIDE SEQUENCE [LARGE SCALE GENOMIC DNA]</scope>
    <source>
        <strain evidence="1 2">Wien I</strain>
    </source>
</reference>
<accession>A0A2C6KNS7</accession>
<protein>
    <submittedName>
        <fullName evidence="1">Uncharacterized protein</fullName>
    </submittedName>
</protein>
<organism evidence="1 2">
    <name type="scientific">Cystoisospora suis</name>
    <dbReference type="NCBI Taxonomy" id="483139"/>
    <lineage>
        <taxon>Eukaryota</taxon>
        <taxon>Sar</taxon>
        <taxon>Alveolata</taxon>
        <taxon>Apicomplexa</taxon>
        <taxon>Conoidasida</taxon>
        <taxon>Coccidia</taxon>
        <taxon>Eucoccidiorida</taxon>
        <taxon>Eimeriorina</taxon>
        <taxon>Sarcocystidae</taxon>
        <taxon>Cystoisospora</taxon>
    </lineage>
</organism>
<evidence type="ECO:0000313" key="1">
    <source>
        <dbReference type="EMBL" id="PHJ18036.1"/>
    </source>
</evidence>
<gene>
    <name evidence="1" type="ORF">CSUI_008137</name>
</gene>
<keyword evidence="2" id="KW-1185">Reference proteome</keyword>
<dbReference type="VEuPathDB" id="ToxoDB:CSUI_008137"/>
<sequence length="55" mass="6227">MQQLSPPAKLHHTPVWLSDWDRNVKPLAHQDTRKNTVLCGALTVVRRGKASKPRS</sequence>
<dbReference type="Proteomes" id="UP000221165">
    <property type="component" value="Unassembled WGS sequence"/>
</dbReference>